<dbReference type="HOGENOM" id="CLU_056532_0_0_4"/>
<evidence type="ECO:0000313" key="2">
    <source>
        <dbReference type="EMBL" id="AIJ47077.1"/>
    </source>
</evidence>
<organism evidence="2 3">
    <name type="scientific">Comamonas testosteroni TK102</name>
    <dbReference type="NCBI Taxonomy" id="1392005"/>
    <lineage>
        <taxon>Bacteria</taxon>
        <taxon>Pseudomonadati</taxon>
        <taxon>Pseudomonadota</taxon>
        <taxon>Betaproteobacteria</taxon>
        <taxon>Burkholderiales</taxon>
        <taxon>Comamonadaceae</taxon>
        <taxon>Comamonas</taxon>
    </lineage>
</organism>
<dbReference type="Proteomes" id="UP000028782">
    <property type="component" value="Chromosome"/>
</dbReference>
<dbReference type="AlphaFoldDB" id="A0A076PUS6"/>
<dbReference type="EMBL" id="CP006704">
    <property type="protein sequence ID" value="AIJ47077.1"/>
    <property type="molecule type" value="Genomic_DNA"/>
</dbReference>
<gene>
    <name evidence="2" type="ORF">O987_14815</name>
</gene>
<sequence>MSTWASVDLGCMTVTEMQNHINQWYFKRKERTVEKSEDEDYPVRYLYKAPVEVIARRLALDGYDKDSLRTDFTKELARKAQLCRYMIAEDLDTDGANAALLPALENSTLEDWLARLKKIATENLKANIYGEKRTNYSDQLLNYMLSGADGFIFSDELGMGGFGFPCSTENMYAVALIEVMPNEKFFVLDATYMVDSGWTEDFDDLIEYHSDNTHFFKDFTDSLDSTKDLANLAPDNPALMRLLYANVITVMEAYLSDTLKKQVMKRSAVLRRFVQSHDAFKNSKREPISEIFNTYDKILKLANDAIDEISFHNVVTAKTLYENVLSVNFPKDVAWLIKATTNRHDIVHRNGRTLKNEVLNIVSADIDELVTKVVALVKEIDAQVKDGLLDNID</sequence>
<dbReference type="KEGG" id="ctes:O987_14815"/>
<evidence type="ECO:0000313" key="3">
    <source>
        <dbReference type="Proteomes" id="UP000028782"/>
    </source>
</evidence>
<evidence type="ECO:0000259" key="1">
    <source>
        <dbReference type="Pfam" id="PF18871"/>
    </source>
</evidence>
<feature type="domain" description="HEPN/Toprim N-terminal" evidence="1">
    <location>
        <begin position="1"/>
        <end position="209"/>
    </location>
</feature>
<accession>A0A076PUS6</accession>
<reference evidence="2 3" key="1">
    <citation type="journal article" date="2014" name="Genome Announc.">
        <title>Complete Genome Sequence of Polychlorinated Biphenyl Degrader Comamonas testosteroni TK102 (NBRC 109938).</title>
        <authorList>
            <person name="Fukuda K."/>
            <person name="Hosoyama A."/>
            <person name="Tsuchikane K."/>
            <person name="Ohji S."/>
            <person name="Yamazoe A."/>
            <person name="Fujita N."/>
            <person name="Shintani M."/>
            <person name="Kimbara K."/>
        </authorList>
    </citation>
    <scope>NUCLEOTIDE SEQUENCE [LARGE SCALE GENOMIC DNA]</scope>
    <source>
        <strain evidence="2">TK102</strain>
    </source>
</reference>
<dbReference type="Pfam" id="PF18871">
    <property type="entry name" value="HEPN_Toprim_N"/>
    <property type="match status" value="1"/>
</dbReference>
<name>A0A076PUS6_COMTE</name>
<protein>
    <recommendedName>
        <fullName evidence="1">HEPN/Toprim N-terminal domain-containing protein</fullName>
    </recommendedName>
</protein>
<dbReference type="InterPro" id="IPR041487">
    <property type="entry name" value="HEPN/Toprim-NTD1"/>
</dbReference>
<proteinExistence type="predicted"/>